<dbReference type="Proteomes" id="UP001057455">
    <property type="component" value="Unassembled WGS sequence"/>
</dbReference>
<evidence type="ECO:0000313" key="8">
    <source>
        <dbReference type="EMBL" id="GFE54005.1"/>
    </source>
</evidence>
<dbReference type="PROSITE" id="PS50893">
    <property type="entry name" value="ABC_TRANSPORTER_2"/>
    <property type="match status" value="2"/>
</dbReference>
<keyword evidence="6" id="KW-1133">Transmembrane helix</keyword>
<evidence type="ECO:0000259" key="7">
    <source>
        <dbReference type="PROSITE" id="PS50893"/>
    </source>
</evidence>
<evidence type="ECO:0000256" key="2">
    <source>
        <dbReference type="ARBA" id="ARBA00022741"/>
    </source>
</evidence>
<name>A0A9W5TAN3_BABOV</name>
<keyword evidence="2" id="KW-0547">Nucleotide-binding</keyword>
<dbReference type="InterPro" id="IPR027417">
    <property type="entry name" value="P-loop_NTPase"/>
</dbReference>
<dbReference type="InterPro" id="IPR050611">
    <property type="entry name" value="ABCF"/>
</dbReference>
<dbReference type="PROSITE" id="PS00211">
    <property type="entry name" value="ABC_TRANSPORTER_1"/>
    <property type="match status" value="1"/>
</dbReference>
<keyword evidence="6" id="KW-0812">Transmembrane</keyword>
<evidence type="ECO:0000256" key="5">
    <source>
        <dbReference type="SAM" id="MobiDB-lite"/>
    </source>
</evidence>
<reference evidence="8" key="1">
    <citation type="submission" date="2019-12" db="EMBL/GenBank/DDBJ databases">
        <title>Genome sequence of Babesia ovis.</title>
        <authorList>
            <person name="Yamagishi J."/>
            <person name="Sevinc F."/>
            <person name="Xuan X."/>
        </authorList>
    </citation>
    <scope>NUCLEOTIDE SEQUENCE</scope>
    <source>
        <strain evidence="8">Selcuk</strain>
    </source>
</reference>
<keyword evidence="6" id="KW-0472">Membrane</keyword>
<evidence type="ECO:0000256" key="1">
    <source>
        <dbReference type="ARBA" id="ARBA00022737"/>
    </source>
</evidence>
<evidence type="ECO:0000256" key="6">
    <source>
        <dbReference type="SAM" id="Phobius"/>
    </source>
</evidence>
<sequence>MLLFTTSSCLFYSHVFWILFCGFLFNTLALALFSDRNSTNWTSSRGRDCTKQNAFLFYPYASSHKRRVIPVVYSNGPTQDNEAVLKDSQSRERERNLALCVPKVENNITKHFDAVKESGTVIEVSNLTIWVGDRVLFDNVGFRINRGDCVGIIGNNGNGKTSLLDAVYHRLSGVDPPITTLSASMDIKHISSQPHTINKSKLAAYQILYYLRVRGHNLRDISHIPLGDILKSEDYSRFLLSDNIFKSDTSFNNEVAYMRQNYVSQLDNSMLVEQVINNANSIHHARMSIIQDIEDNLDYLNSMIDDLDSAPIMERSFTISSNVDWTKEVLSLYNSENHSVREMCKDVDIRTTSLVDMFGLRDTLPLRVGELSGGFKMRLHLLTQLINRPRLLFLDEPTNNLDMASVMFLSTILKRLIETSGLSVLLISHNSDFLNQLCTSIIQVPGDGTLAVYSGDFDKFVERGSTILQSKTSRLQNLEANLKKLQQQYQIQSESTKGSQKQKRVLLSQKRQLIEETENLVDQIKGAKKSAYSNVYEKSLLLSADSSNINEFTHLNLVKRGIFVFPDTPAFNLQDVVLCNKANEVLLSNVSLTIHNGDRILLLGNNGAGKSTLLSVLNAAARAANMGIEDVNMILYPESHSHIESGYCKGKRNTIINNFSQNCSELLNSTSTVDALAMKYADLDLSHMEQLTKYLTSFHLQDFIDVNVCDLSFGERSRLLLALQFLRDSTFLFLDEPSNHLDIYMQKTLSHLLNNVYTKGGIVVATHDLHLLQSLERITGVVYIHDRDKVYTFNGAFKDVYLSLRKEKPNISHEDMGNFLENCKIPYKRDTHLFAMDPYSVPEATGVKRKGPKGRKSVSRAPNTPGRAKIKNAKRYT</sequence>
<dbReference type="PANTHER" id="PTHR19211:SF95">
    <property type="entry name" value="ABC TRANSPORTER F FAMILY MEMBER 2"/>
    <property type="match status" value="1"/>
</dbReference>
<dbReference type="GO" id="GO:0005524">
    <property type="term" value="F:ATP binding"/>
    <property type="evidence" value="ECO:0007669"/>
    <property type="project" value="UniProtKB-KW"/>
</dbReference>
<dbReference type="Gene3D" id="3.40.50.300">
    <property type="entry name" value="P-loop containing nucleotide triphosphate hydrolases"/>
    <property type="match status" value="2"/>
</dbReference>
<protein>
    <submittedName>
        <fullName evidence="8">ABC transporter ATP-binding</fullName>
    </submittedName>
</protein>
<dbReference type="SUPFAM" id="SSF52540">
    <property type="entry name" value="P-loop containing nucleoside triphosphate hydrolases"/>
    <property type="match status" value="2"/>
</dbReference>
<dbReference type="InterPro" id="IPR003593">
    <property type="entry name" value="AAA+_ATPase"/>
</dbReference>
<dbReference type="AlphaFoldDB" id="A0A9W5TAN3"/>
<dbReference type="GO" id="GO:0016887">
    <property type="term" value="F:ATP hydrolysis activity"/>
    <property type="evidence" value="ECO:0007669"/>
    <property type="project" value="InterPro"/>
</dbReference>
<proteinExistence type="predicted"/>
<feature type="compositionally biased region" description="Basic residues" evidence="5">
    <location>
        <begin position="847"/>
        <end position="858"/>
    </location>
</feature>
<dbReference type="InterPro" id="IPR003439">
    <property type="entry name" value="ABC_transporter-like_ATP-bd"/>
</dbReference>
<dbReference type="OrthoDB" id="2110130at2759"/>
<keyword evidence="1" id="KW-0677">Repeat</keyword>
<feature type="domain" description="ABC transporter" evidence="7">
    <location>
        <begin position="122"/>
        <end position="488"/>
    </location>
</feature>
<gene>
    <name evidence="8" type="ORF">BaOVIS_014090</name>
</gene>
<feature type="compositionally biased region" description="Basic residues" evidence="5">
    <location>
        <begin position="868"/>
        <end position="877"/>
    </location>
</feature>
<dbReference type="InterPro" id="IPR017871">
    <property type="entry name" value="ABC_transporter-like_CS"/>
</dbReference>
<dbReference type="SMART" id="SM00382">
    <property type="entry name" value="AAA"/>
    <property type="match status" value="2"/>
</dbReference>
<keyword evidence="9" id="KW-1185">Reference proteome</keyword>
<feature type="coiled-coil region" evidence="4">
    <location>
        <begin position="468"/>
        <end position="530"/>
    </location>
</feature>
<evidence type="ECO:0000313" key="9">
    <source>
        <dbReference type="Proteomes" id="UP001057455"/>
    </source>
</evidence>
<accession>A0A9W5TAN3</accession>
<feature type="transmembrane region" description="Helical" evidence="6">
    <location>
        <begin position="12"/>
        <end position="33"/>
    </location>
</feature>
<organism evidence="8 9">
    <name type="scientific">Babesia ovis</name>
    <dbReference type="NCBI Taxonomy" id="5869"/>
    <lineage>
        <taxon>Eukaryota</taxon>
        <taxon>Sar</taxon>
        <taxon>Alveolata</taxon>
        <taxon>Apicomplexa</taxon>
        <taxon>Aconoidasida</taxon>
        <taxon>Piroplasmida</taxon>
        <taxon>Babesiidae</taxon>
        <taxon>Babesia</taxon>
    </lineage>
</organism>
<dbReference type="EMBL" id="BLIY01000008">
    <property type="protein sequence ID" value="GFE54005.1"/>
    <property type="molecule type" value="Genomic_DNA"/>
</dbReference>
<evidence type="ECO:0000256" key="3">
    <source>
        <dbReference type="ARBA" id="ARBA00022840"/>
    </source>
</evidence>
<dbReference type="Pfam" id="PF00005">
    <property type="entry name" value="ABC_tran"/>
    <property type="match status" value="3"/>
</dbReference>
<evidence type="ECO:0000256" key="4">
    <source>
        <dbReference type="SAM" id="Coils"/>
    </source>
</evidence>
<feature type="region of interest" description="Disordered" evidence="5">
    <location>
        <begin position="844"/>
        <end position="877"/>
    </location>
</feature>
<feature type="domain" description="ABC transporter" evidence="7">
    <location>
        <begin position="571"/>
        <end position="820"/>
    </location>
</feature>
<comment type="caution">
    <text evidence="8">The sequence shown here is derived from an EMBL/GenBank/DDBJ whole genome shotgun (WGS) entry which is preliminary data.</text>
</comment>
<keyword evidence="4" id="KW-0175">Coiled coil</keyword>
<dbReference type="PANTHER" id="PTHR19211">
    <property type="entry name" value="ATP-BINDING TRANSPORT PROTEIN-RELATED"/>
    <property type="match status" value="1"/>
</dbReference>
<keyword evidence="3 8" id="KW-0067">ATP-binding</keyword>